<dbReference type="EMBL" id="GEBQ01007287">
    <property type="protein sequence ID" value="JAT32690.1"/>
    <property type="molecule type" value="Transcribed_RNA"/>
</dbReference>
<reference evidence="1" key="1">
    <citation type="submission" date="2015-11" db="EMBL/GenBank/DDBJ databases">
        <title>De novo transcriptome assembly of four potential Pierce s Disease insect vectors from Arizona vineyards.</title>
        <authorList>
            <person name="Tassone E.E."/>
        </authorList>
    </citation>
    <scope>NUCLEOTIDE SEQUENCE</scope>
</reference>
<organism evidence="1">
    <name type="scientific">Graphocephala atropunctata</name>
    <dbReference type="NCBI Taxonomy" id="36148"/>
    <lineage>
        <taxon>Eukaryota</taxon>
        <taxon>Metazoa</taxon>
        <taxon>Ecdysozoa</taxon>
        <taxon>Arthropoda</taxon>
        <taxon>Hexapoda</taxon>
        <taxon>Insecta</taxon>
        <taxon>Pterygota</taxon>
        <taxon>Neoptera</taxon>
        <taxon>Paraneoptera</taxon>
        <taxon>Hemiptera</taxon>
        <taxon>Auchenorrhyncha</taxon>
        <taxon>Membracoidea</taxon>
        <taxon>Cicadellidae</taxon>
        <taxon>Cicadellinae</taxon>
        <taxon>Cicadellini</taxon>
        <taxon>Graphocephala</taxon>
    </lineage>
</organism>
<feature type="non-terminal residue" evidence="1">
    <location>
        <position position="1"/>
    </location>
</feature>
<dbReference type="PANTHER" id="PTHR33480">
    <property type="entry name" value="SET DOMAIN-CONTAINING PROTEIN-RELATED"/>
    <property type="match status" value="1"/>
</dbReference>
<sequence>SKPKRKRNYCIYCDRLVAKFSEHVEKCHADKHEIKPLLELSQSSLDKSKKRLEKLKITNSLRKLWNDTFNNKQLSNQQKLLIPVKRSHGDKPIAHVACQHCKGVYSRRKFNCHLKTCLAFLSQQTSSCGSLTNQAIKKHSLPLIKNKNVVSEAFKKEILTGVNVDSIMEVATNDALIMKFASEFHESRREASSKSYIIREMRDVTKLLLKMQTIDPEITCFKDCFVPSKFNTMIEAARDMAQYEEETGKVKVPSVAYRLTQPLKDIAKIVRTEELNKIYQSGSNDTSMVKMIDDFLIILGDNWGKKIGRICSKAQKFSKASRHDKVALEKDIIKLASFIEGSYNKVISSLENNVNKCEPYDLLCHMLVTHIMLLIRRRPIDFKHASLNHYKNLDKHDELIELTKGTSSELSNSD</sequence>
<accession>A0A1B6M9T4</accession>
<dbReference type="AlphaFoldDB" id="A0A1B6M9T4"/>
<gene>
    <name evidence="1" type="ORF">g.7174</name>
</gene>
<name>A0A1B6M9T4_9HEMI</name>
<evidence type="ECO:0000313" key="1">
    <source>
        <dbReference type="EMBL" id="JAT32690.1"/>
    </source>
</evidence>
<dbReference type="PANTHER" id="PTHR33480:SF1">
    <property type="entry name" value="TYR RECOMBINASE DOMAIN-CONTAINING PROTEIN"/>
    <property type="match status" value="1"/>
</dbReference>
<proteinExistence type="predicted"/>
<feature type="non-terminal residue" evidence="1">
    <location>
        <position position="414"/>
    </location>
</feature>
<protein>
    <submittedName>
        <fullName evidence="1">Uncharacterized protein</fullName>
    </submittedName>
</protein>